<dbReference type="GO" id="GO:0000506">
    <property type="term" value="C:glycosylphosphatidylinositol-N-acetylglucosaminyltransferase (GPI-GnT) complex"/>
    <property type="evidence" value="ECO:0007669"/>
    <property type="project" value="InterPro"/>
</dbReference>
<evidence type="ECO:0000256" key="1">
    <source>
        <dbReference type="ARBA" id="ARBA00004687"/>
    </source>
</evidence>
<comment type="similarity">
    <text evidence="2">Belongs to the PIGH family.</text>
</comment>
<dbReference type="HOGENOM" id="CLU_054079_0_0_1"/>
<dbReference type="InterPro" id="IPR019328">
    <property type="entry name" value="PIGH-H_dom"/>
</dbReference>
<reference evidence="5 6" key="1">
    <citation type="journal article" date="2011" name="Nat. Biotechnol.">
        <title>Comparative genomic analysis of the thermophilic biomass-degrading fungi Myceliophthora thermophila and Thielavia terrestris.</title>
        <authorList>
            <person name="Berka R.M."/>
            <person name="Grigoriev I.V."/>
            <person name="Otillar R."/>
            <person name="Salamov A."/>
            <person name="Grimwood J."/>
            <person name="Reid I."/>
            <person name="Ishmael N."/>
            <person name="John T."/>
            <person name="Darmond C."/>
            <person name="Moisan M.-C."/>
            <person name="Henrissat B."/>
            <person name="Coutinho P.M."/>
            <person name="Lombard V."/>
            <person name="Natvig D.O."/>
            <person name="Lindquist E."/>
            <person name="Schmutz J."/>
            <person name="Lucas S."/>
            <person name="Harris P."/>
            <person name="Powlowski J."/>
            <person name="Bellemare A."/>
            <person name="Taylor D."/>
            <person name="Butler G."/>
            <person name="de Vries R.P."/>
            <person name="Allijn I.E."/>
            <person name="van den Brink J."/>
            <person name="Ushinsky S."/>
            <person name="Storms R."/>
            <person name="Powell A.J."/>
            <person name="Paulsen I.T."/>
            <person name="Elbourne L.D.H."/>
            <person name="Baker S.E."/>
            <person name="Magnuson J."/>
            <person name="LaBoissiere S."/>
            <person name="Clutterbuck A.J."/>
            <person name="Martinez D."/>
            <person name="Wogulis M."/>
            <person name="de Leon A.L."/>
            <person name="Rey M.W."/>
            <person name="Tsang A."/>
        </authorList>
    </citation>
    <scope>NUCLEOTIDE SEQUENCE [LARGE SCALE GENOMIC DNA]</scope>
    <source>
        <strain evidence="6">ATCC 42464 / BCRC 31852 / DSM 1799</strain>
    </source>
</reference>
<evidence type="ECO:0000256" key="3">
    <source>
        <dbReference type="SAM" id="MobiDB-lite"/>
    </source>
</evidence>
<dbReference type="InParanoid" id="G2QQ16"/>
<dbReference type="RefSeq" id="XP_003666924.1">
    <property type="nucleotide sequence ID" value="XM_003666876.1"/>
</dbReference>
<dbReference type="VEuPathDB" id="FungiDB:MYCTH_2113569"/>
<proteinExistence type="inferred from homology"/>
<evidence type="ECO:0000256" key="2">
    <source>
        <dbReference type="ARBA" id="ARBA00009610"/>
    </source>
</evidence>
<feature type="region of interest" description="Disordered" evidence="3">
    <location>
        <begin position="85"/>
        <end position="104"/>
    </location>
</feature>
<gene>
    <name evidence="5" type="ORF">MYCTH_2113569</name>
</gene>
<dbReference type="STRING" id="573729.G2QQ16"/>
<name>G2QQ16_THET4</name>
<protein>
    <recommendedName>
        <fullName evidence="4">Phosphatidylinositol N-acetylglucosaminyltransferase subunit H conserved domain-containing protein</fullName>
    </recommendedName>
</protein>
<feature type="compositionally biased region" description="Low complexity" evidence="3">
    <location>
        <begin position="85"/>
        <end position="96"/>
    </location>
</feature>
<dbReference type="InterPro" id="IPR044215">
    <property type="entry name" value="PIG-H"/>
</dbReference>
<evidence type="ECO:0000313" key="5">
    <source>
        <dbReference type="EMBL" id="AEO61679.1"/>
    </source>
</evidence>
<accession>G2QQ16</accession>
<dbReference type="PANTHER" id="PTHR15231:SF1">
    <property type="entry name" value="PHOSPHATIDYLINOSITOL N-ACETYLGLUCOSAMINYLTRANSFERASE SUBUNIT H"/>
    <property type="match status" value="1"/>
</dbReference>
<dbReference type="OrthoDB" id="6256716at2759"/>
<dbReference type="UniPathway" id="UPA00196"/>
<dbReference type="KEGG" id="mtm:MYCTH_2113569"/>
<comment type="pathway">
    <text evidence="1">Glycolipid biosynthesis; glycosylphosphatidylinositol-anchor biosynthesis.</text>
</comment>
<feature type="domain" description="Phosphatidylinositol N-acetylglucosaminyltransferase subunit H conserved" evidence="4">
    <location>
        <begin position="174"/>
        <end position="257"/>
    </location>
</feature>
<sequence length="299" mass="31097">MLTTAPRLYIRRPSPTTAEFTVTTCPPLTVPLRLLLLAIHLLRVVLVSASVLALYSRFFFTEGPPTITTTTTTNTANTTVTGHQQLGHATSHHGTNNGNGNGSGDGNEAGPLALLLGGDLVACAAAVLTAARQSRAGALLAEATAPLADWALAAACAGTACAAACRFRLHKTESVLVLRGLGIQTCASGGGGGGGFGGGFGGFLSRWWWGGWGTQTRFIPTEKIRDVLINEAFRGFEVRYYLCVVVEDEEDVVVLFPGTLPRRKIVEAVWRGIRGCLMEGEGEEEGGGGGGGGGGEEKG</sequence>
<dbReference type="EMBL" id="CP003008">
    <property type="protein sequence ID" value="AEO61679.1"/>
    <property type="molecule type" value="Genomic_DNA"/>
</dbReference>
<dbReference type="OMA" id="PRLHIRH"/>
<dbReference type="GO" id="GO:0006506">
    <property type="term" value="P:GPI anchor biosynthetic process"/>
    <property type="evidence" value="ECO:0007669"/>
    <property type="project" value="UniProtKB-UniPathway"/>
</dbReference>
<keyword evidence="6" id="KW-1185">Reference proteome</keyword>
<dbReference type="Proteomes" id="UP000007322">
    <property type="component" value="Chromosome 7"/>
</dbReference>
<evidence type="ECO:0000313" key="6">
    <source>
        <dbReference type="Proteomes" id="UP000007322"/>
    </source>
</evidence>
<dbReference type="eggNOG" id="KOG4551">
    <property type="taxonomic scope" value="Eukaryota"/>
</dbReference>
<dbReference type="Pfam" id="PF10181">
    <property type="entry name" value="PIG-H"/>
    <property type="match status" value="1"/>
</dbReference>
<dbReference type="AlphaFoldDB" id="G2QQ16"/>
<dbReference type="PANTHER" id="PTHR15231">
    <property type="entry name" value="PHOSPHATIDYLINOSITOL N-ACETYLGLUCOSAMINYLTRANSFERASE SUBUNIT H"/>
    <property type="match status" value="1"/>
</dbReference>
<evidence type="ECO:0000259" key="4">
    <source>
        <dbReference type="Pfam" id="PF10181"/>
    </source>
</evidence>
<organism evidence="5 6">
    <name type="scientific">Thermothelomyces thermophilus (strain ATCC 42464 / BCRC 31852 / DSM 1799)</name>
    <name type="common">Sporotrichum thermophile</name>
    <dbReference type="NCBI Taxonomy" id="573729"/>
    <lineage>
        <taxon>Eukaryota</taxon>
        <taxon>Fungi</taxon>
        <taxon>Dikarya</taxon>
        <taxon>Ascomycota</taxon>
        <taxon>Pezizomycotina</taxon>
        <taxon>Sordariomycetes</taxon>
        <taxon>Sordariomycetidae</taxon>
        <taxon>Sordariales</taxon>
        <taxon>Chaetomiaceae</taxon>
        <taxon>Thermothelomyces</taxon>
    </lineage>
</organism>
<dbReference type="GeneID" id="11507287"/>